<dbReference type="EMBL" id="CH902620">
    <property type="protein sequence ID" value="KPU73517.1"/>
    <property type="molecule type" value="Genomic_DNA"/>
</dbReference>
<dbReference type="OrthoDB" id="7870836at2759"/>
<feature type="signal peptide" evidence="2">
    <location>
        <begin position="1"/>
        <end position="22"/>
    </location>
</feature>
<dbReference type="SMR" id="A0A0P8ZFH1"/>
<dbReference type="CDD" id="cd22651">
    <property type="entry name" value="HlyE-like"/>
    <property type="match status" value="1"/>
</dbReference>
<dbReference type="Pfam" id="PF06109">
    <property type="entry name" value="HlyE"/>
    <property type="match status" value="1"/>
</dbReference>
<accession>A0A0P8ZFH1</accession>
<keyword evidence="2" id="KW-0732">Signal</keyword>
<evidence type="ECO:0000256" key="1">
    <source>
        <dbReference type="SAM" id="MobiDB-lite"/>
    </source>
</evidence>
<dbReference type="Proteomes" id="UP000007801">
    <property type="component" value="Unassembled WGS sequence"/>
</dbReference>
<evidence type="ECO:0008006" key="5">
    <source>
        <dbReference type="Google" id="ProtNLM"/>
    </source>
</evidence>
<dbReference type="GO" id="GO:0044179">
    <property type="term" value="P:hemolysis in another organism"/>
    <property type="evidence" value="ECO:0007669"/>
    <property type="project" value="InterPro"/>
</dbReference>
<proteinExistence type="predicted"/>
<reference evidence="3 4" key="1">
    <citation type="journal article" date="2007" name="Nature">
        <title>Evolution of genes and genomes on the Drosophila phylogeny.</title>
        <authorList>
            <consortium name="Drosophila 12 Genomes Consortium"/>
            <person name="Clark A.G."/>
            <person name="Eisen M.B."/>
            <person name="Smith D.R."/>
            <person name="Bergman C.M."/>
            <person name="Oliver B."/>
            <person name="Markow T.A."/>
            <person name="Kaufman T.C."/>
            <person name="Kellis M."/>
            <person name="Gelbart W."/>
            <person name="Iyer V.N."/>
            <person name="Pollard D.A."/>
            <person name="Sackton T.B."/>
            <person name="Larracuente A.M."/>
            <person name="Singh N.D."/>
            <person name="Abad J.P."/>
            <person name="Abt D.N."/>
            <person name="Adryan B."/>
            <person name="Aguade M."/>
            <person name="Akashi H."/>
            <person name="Anderson W.W."/>
            <person name="Aquadro C.F."/>
            <person name="Ardell D.H."/>
            <person name="Arguello R."/>
            <person name="Artieri C.G."/>
            <person name="Barbash D.A."/>
            <person name="Barker D."/>
            <person name="Barsanti P."/>
            <person name="Batterham P."/>
            <person name="Batzoglou S."/>
            <person name="Begun D."/>
            <person name="Bhutkar A."/>
            <person name="Blanco E."/>
            <person name="Bosak S.A."/>
            <person name="Bradley R.K."/>
            <person name="Brand A.D."/>
            <person name="Brent M.R."/>
            <person name="Brooks A.N."/>
            <person name="Brown R.H."/>
            <person name="Butlin R.K."/>
            <person name="Caggese C."/>
            <person name="Calvi B.R."/>
            <person name="Bernardo de Carvalho A."/>
            <person name="Caspi A."/>
            <person name="Castrezana S."/>
            <person name="Celniker S.E."/>
            <person name="Chang J.L."/>
            <person name="Chapple C."/>
            <person name="Chatterji S."/>
            <person name="Chinwalla A."/>
            <person name="Civetta A."/>
            <person name="Clifton S.W."/>
            <person name="Comeron J.M."/>
            <person name="Costello J.C."/>
            <person name="Coyne J.A."/>
            <person name="Daub J."/>
            <person name="David R.G."/>
            <person name="Delcher A.L."/>
            <person name="Delehaunty K."/>
            <person name="Do C.B."/>
            <person name="Ebling H."/>
            <person name="Edwards K."/>
            <person name="Eickbush T."/>
            <person name="Evans J.D."/>
            <person name="Filipski A."/>
            <person name="Findeiss S."/>
            <person name="Freyhult E."/>
            <person name="Fulton L."/>
            <person name="Fulton R."/>
            <person name="Garcia A.C."/>
            <person name="Gardiner A."/>
            <person name="Garfield D.A."/>
            <person name="Garvin B.E."/>
            <person name="Gibson G."/>
            <person name="Gilbert D."/>
            <person name="Gnerre S."/>
            <person name="Godfrey J."/>
            <person name="Good R."/>
            <person name="Gotea V."/>
            <person name="Gravely B."/>
            <person name="Greenberg A.J."/>
            <person name="Griffiths-Jones S."/>
            <person name="Gross S."/>
            <person name="Guigo R."/>
            <person name="Gustafson E.A."/>
            <person name="Haerty W."/>
            <person name="Hahn M.W."/>
            <person name="Halligan D.L."/>
            <person name="Halpern A.L."/>
            <person name="Halter G.M."/>
            <person name="Han M.V."/>
            <person name="Heger A."/>
            <person name="Hillier L."/>
            <person name="Hinrichs A.S."/>
            <person name="Holmes I."/>
            <person name="Hoskins R.A."/>
            <person name="Hubisz M.J."/>
            <person name="Hultmark D."/>
            <person name="Huntley M.A."/>
            <person name="Jaffe D.B."/>
            <person name="Jagadeeshan S."/>
            <person name="Jeck W.R."/>
            <person name="Johnson J."/>
            <person name="Jones C.D."/>
            <person name="Jordan W.C."/>
            <person name="Karpen G.H."/>
            <person name="Kataoka E."/>
            <person name="Keightley P.D."/>
            <person name="Kheradpour P."/>
            <person name="Kirkness E.F."/>
            <person name="Koerich L.B."/>
            <person name="Kristiansen K."/>
            <person name="Kudrna D."/>
            <person name="Kulathinal R.J."/>
            <person name="Kumar S."/>
            <person name="Kwok R."/>
            <person name="Lander E."/>
            <person name="Langley C.H."/>
            <person name="Lapoint R."/>
            <person name="Lazzaro B.P."/>
            <person name="Lee S.J."/>
            <person name="Levesque L."/>
            <person name="Li R."/>
            <person name="Lin C.F."/>
            <person name="Lin M.F."/>
            <person name="Lindblad-Toh K."/>
            <person name="Llopart A."/>
            <person name="Long M."/>
            <person name="Low L."/>
            <person name="Lozovsky E."/>
            <person name="Lu J."/>
            <person name="Luo M."/>
            <person name="Machado C.A."/>
            <person name="Makalowski W."/>
            <person name="Marzo M."/>
            <person name="Matsuda M."/>
            <person name="Matzkin L."/>
            <person name="McAllister B."/>
            <person name="McBride C.S."/>
            <person name="McKernan B."/>
            <person name="McKernan K."/>
            <person name="Mendez-Lago M."/>
            <person name="Minx P."/>
            <person name="Mollenhauer M.U."/>
            <person name="Montooth K."/>
            <person name="Mount S.M."/>
            <person name="Mu X."/>
            <person name="Myers E."/>
            <person name="Negre B."/>
            <person name="Newfeld S."/>
            <person name="Nielsen R."/>
            <person name="Noor M.A."/>
            <person name="O'Grady P."/>
            <person name="Pachter L."/>
            <person name="Papaceit M."/>
            <person name="Parisi M.J."/>
            <person name="Parisi M."/>
            <person name="Parts L."/>
            <person name="Pedersen J.S."/>
            <person name="Pesole G."/>
            <person name="Phillippy A.M."/>
            <person name="Ponting C.P."/>
            <person name="Pop M."/>
            <person name="Porcelli D."/>
            <person name="Powell J.R."/>
            <person name="Prohaska S."/>
            <person name="Pruitt K."/>
            <person name="Puig M."/>
            <person name="Quesneville H."/>
            <person name="Ram K.R."/>
            <person name="Rand D."/>
            <person name="Rasmussen M.D."/>
            <person name="Reed L.K."/>
            <person name="Reenan R."/>
            <person name="Reily A."/>
            <person name="Remington K.A."/>
            <person name="Rieger T.T."/>
            <person name="Ritchie M.G."/>
            <person name="Robin C."/>
            <person name="Rogers Y.H."/>
            <person name="Rohde C."/>
            <person name="Rozas J."/>
            <person name="Rubenfield M.J."/>
            <person name="Ruiz A."/>
            <person name="Russo S."/>
            <person name="Salzberg S.L."/>
            <person name="Sanchez-Gracia A."/>
            <person name="Saranga D.J."/>
            <person name="Sato H."/>
            <person name="Schaeffer S.W."/>
            <person name="Schatz M.C."/>
            <person name="Schlenke T."/>
            <person name="Schwartz R."/>
            <person name="Segarra C."/>
            <person name="Singh R.S."/>
            <person name="Sirot L."/>
            <person name="Sirota M."/>
            <person name="Sisneros N.B."/>
            <person name="Smith C.D."/>
            <person name="Smith T.F."/>
            <person name="Spieth J."/>
            <person name="Stage D.E."/>
            <person name="Stark A."/>
            <person name="Stephan W."/>
            <person name="Strausberg R.L."/>
            <person name="Strempel S."/>
            <person name="Sturgill D."/>
            <person name="Sutton G."/>
            <person name="Sutton G.G."/>
            <person name="Tao W."/>
            <person name="Teichmann S."/>
            <person name="Tobari Y.N."/>
            <person name="Tomimura Y."/>
            <person name="Tsolas J.M."/>
            <person name="Valente V.L."/>
            <person name="Venter E."/>
            <person name="Venter J.C."/>
            <person name="Vicario S."/>
            <person name="Vieira F.G."/>
            <person name="Vilella A.J."/>
            <person name="Villasante A."/>
            <person name="Walenz B."/>
            <person name="Wang J."/>
            <person name="Wasserman M."/>
            <person name="Watts T."/>
            <person name="Wilson D."/>
            <person name="Wilson R.K."/>
            <person name="Wing R.A."/>
            <person name="Wolfner M.F."/>
            <person name="Wong A."/>
            <person name="Wong G.K."/>
            <person name="Wu C.I."/>
            <person name="Wu G."/>
            <person name="Yamamoto D."/>
            <person name="Yang H.P."/>
            <person name="Yang S.P."/>
            <person name="Yorke J.A."/>
            <person name="Yoshida K."/>
            <person name="Zdobnov E."/>
            <person name="Zhang P."/>
            <person name="Zhang Y."/>
            <person name="Zimin A.V."/>
            <person name="Baldwin J."/>
            <person name="Abdouelleil A."/>
            <person name="Abdulkadir J."/>
            <person name="Abebe A."/>
            <person name="Abera B."/>
            <person name="Abreu J."/>
            <person name="Acer S.C."/>
            <person name="Aftuck L."/>
            <person name="Alexander A."/>
            <person name="An P."/>
            <person name="Anderson E."/>
            <person name="Anderson S."/>
            <person name="Arachi H."/>
            <person name="Azer M."/>
            <person name="Bachantsang P."/>
            <person name="Barry A."/>
            <person name="Bayul T."/>
            <person name="Berlin A."/>
            <person name="Bessette D."/>
            <person name="Bloom T."/>
            <person name="Blye J."/>
            <person name="Boguslavskiy L."/>
            <person name="Bonnet C."/>
            <person name="Boukhgalter B."/>
            <person name="Bourzgui I."/>
            <person name="Brown A."/>
            <person name="Cahill P."/>
            <person name="Channer S."/>
            <person name="Cheshatsang Y."/>
            <person name="Chuda L."/>
            <person name="Citroen M."/>
            <person name="Collymore A."/>
            <person name="Cooke P."/>
            <person name="Costello M."/>
            <person name="D'Aco K."/>
            <person name="Daza R."/>
            <person name="De Haan G."/>
            <person name="DeGray S."/>
            <person name="DeMaso C."/>
            <person name="Dhargay N."/>
            <person name="Dooley K."/>
            <person name="Dooley E."/>
            <person name="Doricent M."/>
            <person name="Dorje P."/>
            <person name="Dorjee K."/>
            <person name="Dupes A."/>
            <person name="Elong R."/>
            <person name="Falk J."/>
            <person name="Farina A."/>
            <person name="Faro S."/>
            <person name="Ferguson D."/>
            <person name="Fisher S."/>
            <person name="Foley C.D."/>
            <person name="Franke A."/>
            <person name="Friedrich D."/>
            <person name="Gadbois L."/>
            <person name="Gearin G."/>
            <person name="Gearin C.R."/>
            <person name="Giannoukos G."/>
            <person name="Goode T."/>
            <person name="Graham J."/>
            <person name="Grandbois E."/>
            <person name="Grewal S."/>
            <person name="Gyaltsen K."/>
            <person name="Hafez N."/>
            <person name="Hagos B."/>
            <person name="Hall J."/>
            <person name="Henson C."/>
            <person name="Hollinger A."/>
            <person name="Honan T."/>
            <person name="Huard M.D."/>
            <person name="Hughes L."/>
            <person name="Hurhula B."/>
            <person name="Husby M.E."/>
            <person name="Kamat A."/>
            <person name="Kanga B."/>
            <person name="Kashin S."/>
            <person name="Khazanovich D."/>
            <person name="Kisner P."/>
            <person name="Lance K."/>
            <person name="Lara M."/>
            <person name="Lee W."/>
            <person name="Lennon N."/>
            <person name="Letendre F."/>
            <person name="LeVine R."/>
            <person name="Lipovsky A."/>
            <person name="Liu X."/>
            <person name="Liu J."/>
            <person name="Liu S."/>
            <person name="Lokyitsang T."/>
            <person name="Lokyitsang Y."/>
            <person name="Lubonja R."/>
            <person name="Lui A."/>
            <person name="MacDonald P."/>
            <person name="Magnisalis V."/>
            <person name="Maru K."/>
            <person name="Matthews C."/>
            <person name="McCusker W."/>
            <person name="McDonough S."/>
            <person name="Mehta T."/>
            <person name="Meldrim J."/>
            <person name="Meneus L."/>
            <person name="Mihai O."/>
            <person name="Mihalev A."/>
            <person name="Mihova T."/>
            <person name="Mittelman R."/>
            <person name="Mlenga V."/>
            <person name="Montmayeur A."/>
            <person name="Mulrain L."/>
            <person name="Navidi A."/>
            <person name="Naylor J."/>
            <person name="Negash T."/>
            <person name="Nguyen T."/>
            <person name="Nguyen N."/>
            <person name="Nicol R."/>
            <person name="Norbu C."/>
            <person name="Norbu N."/>
            <person name="Novod N."/>
            <person name="O'Neill B."/>
            <person name="Osman S."/>
            <person name="Markiewicz E."/>
            <person name="Oyono O.L."/>
            <person name="Patti C."/>
            <person name="Phunkhang P."/>
            <person name="Pierre F."/>
            <person name="Priest M."/>
            <person name="Raghuraman S."/>
            <person name="Rege F."/>
            <person name="Reyes R."/>
            <person name="Rise C."/>
            <person name="Rogov P."/>
            <person name="Ross K."/>
            <person name="Ryan E."/>
            <person name="Settipalli S."/>
            <person name="Shea T."/>
            <person name="Sherpa N."/>
            <person name="Shi L."/>
            <person name="Shih D."/>
            <person name="Sparrow T."/>
            <person name="Spaulding J."/>
            <person name="Stalker J."/>
            <person name="Stange-Thomann N."/>
            <person name="Stavropoulos S."/>
            <person name="Stone C."/>
            <person name="Strader C."/>
            <person name="Tesfaye S."/>
            <person name="Thomson T."/>
            <person name="Thoulutsang Y."/>
            <person name="Thoulutsang D."/>
            <person name="Topham K."/>
            <person name="Topping I."/>
            <person name="Tsamla T."/>
            <person name="Vassiliev H."/>
            <person name="Vo A."/>
            <person name="Wangchuk T."/>
            <person name="Wangdi T."/>
            <person name="Weiand M."/>
            <person name="Wilkinson J."/>
            <person name="Wilson A."/>
            <person name="Yadav S."/>
            <person name="Young G."/>
            <person name="Yu Q."/>
            <person name="Zembek L."/>
            <person name="Zhong D."/>
            <person name="Zimmer A."/>
            <person name="Zwirko Z."/>
            <person name="Jaffe D.B."/>
            <person name="Alvarez P."/>
            <person name="Brockman W."/>
            <person name="Butler J."/>
            <person name="Chin C."/>
            <person name="Gnerre S."/>
            <person name="Grabherr M."/>
            <person name="Kleber M."/>
            <person name="Mauceli E."/>
            <person name="MacCallum I."/>
        </authorList>
    </citation>
    <scope>NUCLEOTIDE SEQUENCE [LARGE SCALE GENOMIC DNA]</scope>
    <source>
        <strain evidence="4">Tucson 14024-0371.13</strain>
    </source>
</reference>
<feature type="compositionally biased region" description="Basic and acidic residues" evidence="1">
    <location>
        <begin position="378"/>
        <end position="388"/>
    </location>
</feature>
<feature type="compositionally biased region" description="Polar residues" evidence="1">
    <location>
        <begin position="393"/>
        <end position="406"/>
    </location>
</feature>
<dbReference type="SUPFAM" id="SSF58100">
    <property type="entry name" value="Bacterial hemolysins"/>
    <property type="match status" value="1"/>
</dbReference>
<keyword evidence="4" id="KW-1185">Reference proteome</keyword>
<evidence type="ECO:0000313" key="3">
    <source>
        <dbReference type="EMBL" id="KPU73517.1"/>
    </source>
</evidence>
<dbReference type="InterPro" id="IPR027018">
    <property type="entry name" value="Hemolysin_E"/>
</dbReference>
<dbReference type="GeneID" id="26513915"/>
<evidence type="ECO:0000256" key="2">
    <source>
        <dbReference type="SAM" id="SignalP"/>
    </source>
</evidence>
<dbReference type="AlphaFoldDB" id="A0A0P8ZFH1"/>
<dbReference type="KEGG" id="dan:26513915"/>
<organism evidence="3 4">
    <name type="scientific">Drosophila ananassae</name>
    <name type="common">Fruit fly</name>
    <dbReference type="NCBI Taxonomy" id="7217"/>
    <lineage>
        <taxon>Eukaryota</taxon>
        <taxon>Metazoa</taxon>
        <taxon>Ecdysozoa</taxon>
        <taxon>Arthropoda</taxon>
        <taxon>Hexapoda</taxon>
        <taxon>Insecta</taxon>
        <taxon>Pterygota</taxon>
        <taxon>Neoptera</taxon>
        <taxon>Endopterygota</taxon>
        <taxon>Diptera</taxon>
        <taxon>Brachycera</taxon>
        <taxon>Muscomorpha</taxon>
        <taxon>Ephydroidea</taxon>
        <taxon>Drosophilidae</taxon>
        <taxon>Drosophila</taxon>
        <taxon>Sophophora</taxon>
    </lineage>
</organism>
<sequence>MAKSYYLAIFPMALAIFSVCNANEDFDIFKKGIESLSKTMIRYQSEFDRKVQFKELQEVIGTIDESMMGYMGTAVRRLENVRSLNSKARISYSNCVKPVFEWCIGTNVTFHTTIRFIDSELSQNDRKELFKMILNAINMGLKHTESSLKLLNDVIRHTTELKDLFQSIKHDVADDFGENGYYGRKKMNVMENFEKKKRALAIKNIFTSIGAVIYGPIGSVLGLPAASGIANYELWINKLSFEVQLKEIDNFFKILLEKIRNASEIVQNINSALEEDKTNLHVLRGKLSAANMNKVLLTFESRQMQVQIIPSLRDVADQCIKYITWHGYNSSIYEDSMVNSMGTPQVVLFSTNQRMDPLIDHLDDKPQTVLASELQQVEDPKQVKHVSEDEGNTSKIESPPSSTPPSDIQFVATFFKHVV</sequence>
<dbReference type="InParanoid" id="A0A0P8ZFH1"/>
<evidence type="ECO:0000313" key="4">
    <source>
        <dbReference type="Proteomes" id="UP000007801"/>
    </source>
</evidence>
<feature type="chain" id="PRO_5006154821" description="Protein TsetseEP domain-containing protein" evidence="2">
    <location>
        <begin position="23"/>
        <end position="419"/>
    </location>
</feature>
<name>A0A0P8ZFH1_DROAN</name>
<gene>
    <name evidence="3" type="primary">Dana\GF26506</name>
    <name evidence="3" type="ORF">GF26506</name>
</gene>
<feature type="region of interest" description="Disordered" evidence="1">
    <location>
        <begin position="378"/>
        <end position="407"/>
    </location>
</feature>
<dbReference type="Gene3D" id="1.20.1170.10">
    <property type="match status" value="1"/>
</dbReference>
<protein>
    <recommendedName>
        <fullName evidence="5">Protein TsetseEP domain-containing protein</fullName>
    </recommendedName>
</protein>